<dbReference type="EMBL" id="JAOPJF010000090">
    <property type="protein sequence ID" value="KAK1140108.1"/>
    <property type="molecule type" value="Genomic_DNA"/>
</dbReference>
<evidence type="ECO:0000313" key="1">
    <source>
        <dbReference type="EMBL" id="KAK1140108.1"/>
    </source>
</evidence>
<evidence type="ECO:0000313" key="2">
    <source>
        <dbReference type="Proteomes" id="UP001177260"/>
    </source>
</evidence>
<keyword evidence="2" id="KW-1185">Reference proteome</keyword>
<sequence>MTIRGARWTSPGFFVGILLFNTVGLYVFTKGFLLSRRVLESSSICTSPLIPAQRQNESYHSQYAQDGCWMPRSFDKAVIVVIDALRYDFTIPSAPPSPGKVPYQPFHNVLTILHEKAAQEPQNAVLFPFIADPPTTTLQRVKGLTTGTLPTFIEAGANFAGSALLEDNVVTQLHKAGKRLVHLGDDTWAKLFPNHFLPNLSRAHDSLLIADLDTVDNDVEKHLLPLISSHQNEWDIIFAHLLGIDHVGHRFGPAHPEMTRKLKQMDRVIRDIINSLDENTLFIVMGDHGMDGHGNHGGETEDELQAALWMYARGKHFGHLPRYPEDPVSHIGKRPIRQIDLVPTLSLLLGVPIPFNNLGSPIEEAFIGPTGDNWRHLVHSQMLSFAQVERFHREYTAEMENTMNSLEYNNLEFPRNASWKEAVFRDNSSLKAASQQLRGYQMSILQHYKRIWTHFSILHMLEGLLLPRDLF</sequence>
<comment type="caution">
    <text evidence="1">The sequence shown here is derived from an EMBL/GenBank/DDBJ whole genome shotgun (WGS) entry which is preliminary data.</text>
</comment>
<protein>
    <submittedName>
        <fullName evidence="1">Mannose-ethanolamine phosphotransferase gpi13</fullName>
    </submittedName>
</protein>
<reference evidence="1 2" key="1">
    <citation type="journal article" date="2023" name="ACS Omega">
        <title>Identification of the Neoaspergillic Acid Biosynthesis Gene Cluster by Establishing an In Vitro CRISPR-Ribonucleoprotein Genetic System in Aspergillus melleus.</title>
        <authorList>
            <person name="Yuan B."/>
            <person name="Grau M.F."/>
            <person name="Murata R.M."/>
            <person name="Torok T."/>
            <person name="Venkateswaran K."/>
            <person name="Stajich J.E."/>
            <person name="Wang C.C.C."/>
        </authorList>
    </citation>
    <scope>NUCLEOTIDE SEQUENCE [LARGE SCALE GENOMIC DNA]</scope>
    <source>
        <strain evidence="1 2">IMV 1140</strain>
    </source>
</reference>
<name>A0ACC3AR04_9EURO</name>
<organism evidence="1 2">
    <name type="scientific">Aspergillus melleus</name>
    <dbReference type="NCBI Taxonomy" id="138277"/>
    <lineage>
        <taxon>Eukaryota</taxon>
        <taxon>Fungi</taxon>
        <taxon>Dikarya</taxon>
        <taxon>Ascomycota</taxon>
        <taxon>Pezizomycotina</taxon>
        <taxon>Eurotiomycetes</taxon>
        <taxon>Eurotiomycetidae</taxon>
        <taxon>Eurotiales</taxon>
        <taxon>Aspergillaceae</taxon>
        <taxon>Aspergillus</taxon>
        <taxon>Aspergillus subgen. Circumdati</taxon>
    </lineage>
</organism>
<gene>
    <name evidence="1" type="primary">GPI13_2</name>
    <name evidence="1" type="ORF">N8T08_010864</name>
</gene>
<accession>A0ACC3AR04</accession>
<proteinExistence type="predicted"/>
<dbReference type="Proteomes" id="UP001177260">
    <property type="component" value="Unassembled WGS sequence"/>
</dbReference>